<feature type="site" description="Transition state stabilizer" evidence="6">
    <location>
        <position position="195"/>
    </location>
</feature>
<evidence type="ECO:0000256" key="6">
    <source>
        <dbReference type="HAMAP-Rule" id="MF_00020"/>
    </source>
</evidence>
<feature type="binding site" evidence="6">
    <location>
        <position position="399"/>
    </location>
    <ligand>
        <name>Mg(2+)</name>
        <dbReference type="ChEBI" id="CHEBI:18420"/>
    </ligand>
</feature>
<dbReference type="EC" id="2.7.2.1" evidence="6"/>
<dbReference type="InterPro" id="IPR023865">
    <property type="entry name" value="Aliphatic_acid_kinase_CS"/>
</dbReference>
<comment type="cofactor">
    <cofactor evidence="6">
        <name>Mg(2+)</name>
        <dbReference type="ChEBI" id="CHEBI:18420"/>
    </cofactor>
    <cofactor evidence="6">
        <name>Mn(2+)</name>
        <dbReference type="ChEBI" id="CHEBI:29035"/>
    </cofactor>
    <text evidence="6">Mg(2+). Can also accept Mn(2+).</text>
</comment>
<organism evidence="9 10">
    <name type="scientific">Microbacterium flavum</name>
    <dbReference type="NCBI Taxonomy" id="415216"/>
    <lineage>
        <taxon>Bacteria</taxon>
        <taxon>Bacillati</taxon>
        <taxon>Actinomycetota</taxon>
        <taxon>Actinomycetes</taxon>
        <taxon>Micrococcales</taxon>
        <taxon>Microbacteriaceae</taxon>
        <taxon>Microbacterium</taxon>
    </lineage>
</organism>
<feature type="binding site" evidence="6">
    <location>
        <position position="8"/>
    </location>
    <ligand>
        <name>Mg(2+)</name>
        <dbReference type="ChEBI" id="CHEBI:18420"/>
    </ligand>
</feature>
<dbReference type="HAMAP" id="MF_00020">
    <property type="entry name" value="Acetate_kinase"/>
    <property type="match status" value="1"/>
</dbReference>
<dbReference type="InterPro" id="IPR000890">
    <property type="entry name" value="Aliphatic_acid_kin_short-chain"/>
</dbReference>
<dbReference type="PROSITE" id="PS01076">
    <property type="entry name" value="ACETATE_KINASE_2"/>
    <property type="match status" value="1"/>
</dbReference>
<comment type="subcellular location">
    <subcellularLocation>
        <location evidence="6">Cytoplasm</location>
    </subcellularLocation>
</comment>
<dbReference type="InterPro" id="IPR004372">
    <property type="entry name" value="Ac/propionate_kinase"/>
</dbReference>
<feature type="compositionally biased region" description="Gly residues" evidence="8">
    <location>
        <begin position="42"/>
        <end position="56"/>
    </location>
</feature>
<dbReference type="PIRSF" id="PIRSF000722">
    <property type="entry name" value="Acetate_prop_kin"/>
    <property type="match status" value="1"/>
</dbReference>
<evidence type="ECO:0000256" key="2">
    <source>
        <dbReference type="ARBA" id="ARBA00022679"/>
    </source>
</evidence>
<dbReference type="NCBIfam" id="TIGR00016">
    <property type="entry name" value="ackA"/>
    <property type="match status" value="1"/>
</dbReference>
<feature type="binding site" evidence="6">
    <location>
        <begin position="345"/>
        <end position="349"/>
    </location>
    <ligand>
        <name>ATP</name>
        <dbReference type="ChEBI" id="CHEBI:30616"/>
    </ligand>
</feature>
<feature type="site" description="Transition state stabilizer" evidence="6">
    <location>
        <position position="256"/>
    </location>
</feature>
<comment type="catalytic activity">
    <reaction evidence="6">
        <text>acetate + ATP = acetyl phosphate + ADP</text>
        <dbReference type="Rhea" id="RHEA:11352"/>
        <dbReference type="ChEBI" id="CHEBI:22191"/>
        <dbReference type="ChEBI" id="CHEBI:30089"/>
        <dbReference type="ChEBI" id="CHEBI:30616"/>
        <dbReference type="ChEBI" id="CHEBI:456216"/>
        <dbReference type="EC" id="2.7.2.1"/>
    </reaction>
</comment>
<gene>
    <name evidence="6" type="primary">ackA</name>
    <name evidence="9" type="ORF">J0P97_14515</name>
</gene>
<keyword evidence="6" id="KW-0963">Cytoplasm</keyword>
<dbReference type="Pfam" id="PF00871">
    <property type="entry name" value="Acetate_kinase"/>
    <property type="match status" value="1"/>
</dbReference>
<evidence type="ECO:0000256" key="8">
    <source>
        <dbReference type="SAM" id="MobiDB-lite"/>
    </source>
</evidence>
<dbReference type="EMBL" id="JAFLHG010000016">
    <property type="protein sequence ID" value="MBT8799269.1"/>
    <property type="molecule type" value="Genomic_DNA"/>
</dbReference>
<evidence type="ECO:0000256" key="4">
    <source>
        <dbReference type="ARBA" id="ARBA00022777"/>
    </source>
</evidence>
<accession>A0ABS5XYI3</accession>
<reference evidence="9 10" key="1">
    <citation type="submission" date="2021-03" db="EMBL/GenBank/DDBJ databases">
        <title>Microbacterium pauli sp. nov., isolated from microfiltered milk.</title>
        <authorList>
            <person name="Bellassi P."/>
            <person name="Fontana A."/>
            <person name="Callegari M.L."/>
            <person name="Lorenzo M."/>
            <person name="Cappa F."/>
        </authorList>
    </citation>
    <scope>NUCLEOTIDE SEQUENCE [LARGE SCALE GENOMIC DNA]</scope>
    <source>
        <strain evidence="9 10">DSM 18909</strain>
    </source>
</reference>
<keyword evidence="10" id="KW-1185">Reference proteome</keyword>
<evidence type="ECO:0000256" key="3">
    <source>
        <dbReference type="ARBA" id="ARBA00022741"/>
    </source>
</evidence>
<dbReference type="Gene3D" id="3.30.420.40">
    <property type="match status" value="2"/>
</dbReference>
<feature type="active site" description="Proton donor/acceptor" evidence="6">
    <location>
        <position position="163"/>
    </location>
</feature>
<evidence type="ECO:0000256" key="5">
    <source>
        <dbReference type="ARBA" id="ARBA00022840"/>
    </source>
</evidence>
<evidence type="ECO:0000256" key="7">
    <source>
        <dbReference type="RuleBase" id="RU003835"/>
    </source>
</evidence>
<name>A0ABS5XYI3_9MICO</name>
<protein>
    <recommendedName>
        <fullName evidence="6">Acetate kinase</fullName>
        <ecNumber evidence="6">2.7.2.1</ecNumber>
    </recommendedName>
    <alternativeName>
        <fullName evidence="6">Acetokinase</fullName>
    </alternativeName>
</protein>
<comment type="similarity">
    <text evidence="1 6 7">Belongs to the acetokinase family.</text>
</comment>
<keyword evidence="6" id="KW-0460">Magnesium</keyword>
<sequence>MTVVLVINSGSSSFKYQLIDVETEEALASGLVERIGDPSTGSGTGAGPGTGAGSGTGVATHEAGGEKWTRELPIPDHTAGFAVMLAAFAEHGPSLEAQPPVAVGHRVVQGGARFFEPTLITPLVEINIDELSFLAPLHNPGALQGIKAARAAFPDVPHVAVFDTAFHQTMPPAAYTYAIDKDVAERHRIRRYGFHGTSHKFVSEEAARFLGRPLGELKQIVLHLGNGASATAIDGGQSVDTSMGLTPLQGLVMGTRSGDVDPSLALVLGQREGWTPMQIDAFLNKQSGMLGLTGAADMRDIEARRASGDADAALAFEVYIHRLRAYIGAYLAQLDGVDVISFTAGVGENSALVRASSLATLGFAGVKVDAARNEVRSREIRVISTDDSPVTVLVVPTNEELEIARQTLDVARAV</sequence>
<dbReference type="PANTHER" id="PTHR21060:SF15">
    <property type="entry name" value="ACETATE KINASE-RELATED"/>
    <property type="match status" value="1"/>
</dbReference>
<proteinExistence type="inferred from homology"/>
<dbReference type="SUPFAM" id="SSF53067">
    <property type="entry name" value="Actin-like ATPase domain"/>
    <property type="match status" value="2"/>
</dbReference>
<keyword evidence="4 6" id="KW-0418">Kinase</keyword>
<comment type="function">
    <text evidence="6">Catalyzes the formation of acetyl phosphate from acetate and ATP. Can also catalyze the reverse reaction.</text>
</comment>
<evidence type="ECO:0000313" key="10">
    <source>
        <dbReference type="Proteomes" id="UP000740605"/>
    </source>
</evidence>
<dbReference type="RefSeq" id="WP_215488502.1">
    <property type="nucleotide sequence ID" value="NZ_BAAAPJ010000001.1"/>
</dbReference>
<feature type="binding site" evidence="6">
    <location>
        <position position="15"/>
    </location>
    <ligand>
        <name>ATP</name>
        <dbReference type="ChEBI" id="CHEBI:30616"/>
    </ligand>
</feature>
<dbReference type="PRINTS" id="PR00471">
    <property type="entry name" value="ACETATEKNASE"/>
</dbReference>
<keyword evidence="3 6" id="KW-0547">Nucleotide-binding</keyword>
<dbReference type="GO" id="GO:0016301">
    <property type="term" value="F:kinase activity"/>
    <property type="evidence" value="ECO:0007669"/>
    <property type="project" value="UniProtKB-KW"/>
</dbReference>
<dbReference type="PANTHER" id="PTHR21060">
    <property type="entry name" value="ACETATE KINASE"/>
    <property type="match status" value="1"/>
</dbReference>
<dbReference type="Proteomes" id="UP000740605">
    <property type="component" value="Unassembled WGS sequence"/>
</dbReference>
<comment type="subunit">
    <text evidence="6">Homodimer.</text>
</comment>
<dbReference type="CDD" id="cd24010">
    <property type="entry name" value="ASKHA_NBD_AcK_PK"/>
    <property type="match status" value="1"/>
</dbReference>
<keyword evidence="5 6" id="KW-0067">ATP-binding</keyword>
<evidence type="ECO:0000256" key="1">
    <source>
        <dbReference type="ARBA" id="ARBA00008748"/>
    </source>
</evidence>
<keyword evidence="2 6" id="KW-0808">Transferase</keyword>
<feature type="region of interest" description="Disordered" evidence="8">
    <location>
        <begin position="36"/>
        <end position="64"/>
    </location>
</feature>
<keyword evidence="6" id="KW-0479">Metal-binding</keyword>
<evidence type="ECO:0000313" key="9">
    <source>
        <dbReference type="EMBL" id="MBT8799269.1"/>
    </source>
</evidence>
<feature type="binding site" evidence="6">
    <location>
        <position position="106"/>
    </location>
    <ligand>
        <name>substrate</name>
    </ligand>
</feature>
<comment type="caution">
    <text evidence="9">The sequence shown here is derived from an EMBL/GenBank/DDBJ whole genome shotgun (WGS) entry which is preliminary data.</text>
</comment>
<feature type="binding site" evidence="6">
    <location>
        <begin position="223"/>
        <end position="227"/>
    </location>
    <ligand>
        <name>ATP</name>
        <dbReference type="ChEBI" id="CHEBI:30616"/>
    </ligand>
</feature>
<comment type="pathway">
    <text evidence="6">Metabolic intermediate biosynthesis; acetyl-CoA biosynthesis; acetyl-CoA from acetate: step 1/2.</text>
</comment>
<dbReference type="InterPro" id="IPR043129">
    <property type="entry name" value="ATPase_NBD"/>
</dbReference>
<feature type="binding site" evidence="6">
    <location>
        <begin position="297"/>
        <end position="299"/>
    </location>
    <ligand>
        <name>ATP</name>
        <dbReference type="ChEBI" id="CHEBI:30616"/>
    </ligand>
</feature>
<dbReference type="PROSITE" id="PS01075">
    <property type="entry name" value="ACETATE_KINASE_1"/>
    <property type="match status" value="1"/>
</dbReference>